<evidence type="ECO:0000259" key="1">
    <source>
        <dbReference type="Pfam" id="PF04471"/>
    </source>
</evidence>
<feature type="domain" description="Restriction endonuclease AspBHI N-terminal" evidence="2">
    <location>
        <begin position="30"/>
        <end position="212"/>
    </location>
</feature>
<reference evidence="3 4" key="1">
    <citation type="journal article" date="2012" name="J. Bacteriol.">
        <title>Draft Genome Sequence of the Extremely Halophilic Archaeon Halogranum salarium B-1T.</title>
        <authorList>
            <person name="Kim K.K."/>
            <person name="Lee K.C."/>
            <person name="Lee J.S."/>
        </authorList>
    </citation>
    <scope>NUCLEOTIDE SEQUENCE [LARGE SCALE GENOMIC DNA]</scope>
    <source>
        <strain evidence="3 4">B-1</strain>
    </source>
</reference>
<protein>
    <recommendedName>
        <fullName evidence="5">Restriction endonuclease</fullName>
    </recommendedName>
</protein>
<dbReference type="Gene3D" id="2.30.280.20">
    <property type="match status" value="1"/>
</dbReference>
<evidence type="ECO:0008006" key="5">
    <source>
        <dbReference type="Google" id="ProtNLM"/>
    </source>
</evidence>
<dbReference type="InterPro" id="IPR041409">
    <property type="entry name" value="RE_AspBHI_N"/>
</dbReference>
<gene>
    <name evidence="3" type="ORF">HSB1_38850</name>
</gene>
<dbReference type="PATRIC" id="fig|1210908.3.peg.3684"/>
<sequence length="398" mass="44576">MSDERSFGHDELSNADLIVDAVYEGGEANNLSAAPLPDLLNVGTAGGFRPVRTPPNSTQKYSYVVLYTTFNELDWPDTLDAQTGTFTYYGDNRSPGSTIHEKTGNKILRDAFHDLHNGQRGTIPPFFVFSKGDGWDRTFRGLAVPGDRLANQSEDLVALWKIRNGSRFQNYKATFTILDVSQIPRAWISDLEEGDFLTENTPDVWAEWRERGSYTPLQAEQTKDHRTKAEQMPTSTEKRTILDTVYSYCKDDSDQSRKFEHVAAAIFELMDPNVTRSEVTRRSRDGGRDAIGTYHISPDIGSESDSLGVEFALEAKCYGPNSSVGVHDTSRLISRIRHRQFGVLVTTSYVHEQAYKEIKQDGHPVLILSGGDIAEVLLENGVTSESKVKEWIKSQIPK</sequence>
<dbReference type="InterPro" id="IPR007560">
    <property type="entry name" value="Restrct_endonuc_IV_Mrr"/>
</dbReference>
<dbReference type="EMBL" id="ALJD01000010">
    <property type="protein sequence ID" value="EJN57800.1"/>
    <property type="molecule type" value="Genomic_DNA"/>
</dbReference>
<dbReference type="RefSeq" id="WP_009377044.1">
    <property type="nucleotide sequence ID" value="NZ_ALJD01000010.1"/>
</dbReference>
<dbReference type="GO" id="GO:0009307">
    <property type="term" value="P:DNA restriction-modification system"/>
    <property type="evidence" value="ECO:0007669"/>
    <property type="project" value="InterPro"/>
</dbReference>
<dbReference type="REBASE" id="56116">
    <property type="entry name" value="Hsa1ORF38850P"/>
</dbReference>
<feature type="domain" description="Restriction endonuclease type IV Mrr" evidence="1">
    <location>
        <begin position="256"/>
        <end position="376"/>
    </location>
</feature>
<dbReference type="Pfam" id="PF04471">
    <property type="entry name" value="Mrr_cat"/>
    <property type="match status" value="1"/>
</dbReference>
<proteinExistence type="predicted"/>
<evidence type="ECO:0000313" key="4">
    <source>
        <dbReference type="Proteomes" id="UP000007813"/>
    </source>
</evidence>
<accession>J2ZAX0</accession>
<evidence type="ECO:0000259" key="2">
    <source>
        <dbReference type="Pfam" id="PF18062"/>
    </source>
</evidence>
<comment type="caution">
    <text evidence="3">The sequence shown here is derived from an EMBL/GenBank/DDBJ whole genome shotgun (WGS) entry which is preliminary data.</text>
</comment>
<dbReference type="OrthoDB" id="11472at2157"/>
<name>J2ZAX0_9EURY</name>
<dbReference type="GO" id="GO:0003677">
    <property type="term" value="F:DNA binding"/>
    <property type="evidence" value="ECO:0007669"/>
    <property type="project" value="InterPro"/>
</dbReference>
<dbReference type="AlphaFoldDB" id="J2ZAX0"/>
<dbReference type="SUPFAM" id="SSF52980">
    <property type="entry name" value="Restriction endonuclease-like"/>
    <property type="match status" value="1"/>
</dbReference>
<dbReference type="InterPro" id="IPR011335">
    <property type="entry name" value="Restrct_endonuc-II-like"/>
</dbReference>
<dbReference type="InterPro" id="IPR011856">
    <property type="entry name" value="tRNA_endonuc-like_dom_sf"/>
</dbReference>
<evidence type="ECO:0000313" key="3">
    <source>
        <dbReference type="EMBL" id="EJN57800.1"/>
    </source>
</evidence>
<dbReference type="Proteomes" id="UP000007813">
    <property type="component" value="Unassembled WGS sequence"/>
</dbReference>
<organism evidence="3 4">
    <name type="scientific">Halogranum salarium B-1</name>
    <dbReference type="NCBI Taxonomy" id="1210908"/>
    <lineage>
        <taxon>Archaea</taxon>
        <taxon>Methanobacteriati</taxon>
        <taxon>Methanobacteriota</taxon>
        <taxon>Stenosarchaea group</taxon>
        <taxon>Halobacteria</taxon>
        <taxon>Halobacteriales</taxon>
        <taxon>Haloferacaceae</taxon>
    </lineage>
</organism>
<dbReference type="eggNOG" id="arCOG07787">
    <property type="taxonomic scope" value="Archaea"/>
</dbReference>
<dbReference type="Gene3D" id="3.40.1350.10">
    <property type="match status" value="1"/>
</dbReference>
<dbReference type="Pfam" id="PF18062">
    <property type="entry name" value="RE_AspBHI_N"/>
    <property type="match status" value="1"/>
</dbReference>
<dbReference type="GO" id="GO:0004519">
    <property type="term" value="F:endonuclease activity"/>
    <property type="evidence" value="ECO:0007669"/>
    <property type="project" value="InterPro"/>
</dbReference>